<evidence type="ECO:0000313" key="2">
    <source>
        <dbReference type="EMBL" id="PRH44281.1"/>
    </source>
</evidence>
<evidence type="ECO:0000313" key="3">
    <source>
        <dbReference type="Proteomes" id="UP000237632"/>
    </source>
</evidence>
<gene>
    <name evidence="2" type="ORF">C6T65_00275</name>
</gene>
<dbReference type="AlphaFoldDB" id="A0AA44Y4W9"/>
<name>A0AA44Y4W9_BURVI</name>
<accession>A0AA44Y4W9</accession>
<organism evidence="2 3">
    <name type="scientific">Burkholderia vietnamiensis</name>
    <dbReference type="NCBI Taxonomy" id="60552"/>
    <lineage>
        <taxon>Bacteria</taxon>
        <taxon>Pseudomonadati</taxon>
        <taxon>Pseudomonadota</taxon>
        <taxon>Betaproteobacteria</taxon>
        <taxon>Burkholderiales</taxon>
        <taxon>Burkholderiaceae</taxon>
        <taxon>Burkholderia</taxon>
        <taxon>Burkholderia cepacia complex</taxon>
    </lineage>
</organism>
<dbReference type="Proteomes" id="UP000237632">
    <property type="component" value="Unassembled WGS sequence"/>
</dbReference>
<sequence>MVEDGGSVDGGHGGCRDRADEDSDDTPTARRPGAFAARLLSVPFPRRPASDTVRQNAPHQPKRLRAAGLFRLRIDLAISSRIFTGGRLFRASSE</sequence>
<comment type="caution">
    <text evidence="2">The sequence shown here is derived from an EMBL/GenBank/DDBJ whole genome shotgun (WGS) entry which is preliminary data.</text>
</comment>
<evidence type="ECO:0000256" key="1">
    <source>
        <dbReference type="SAM" id="MobiDB-lite"/>
    </source>
</evidence>
<proteinExistence type="predicted"/>
<reference evidence="2 3" key="1">
    <citation type="submission" date="2018-03" db="EMBL/GenBank/DDBJ databases">
        <authorList>
            <person name="Nguyen K."/>
            <person name="Fouts D."/>
            <person name="Sutton G."/>
        </authorList>
    </citation>
    <scope>NUCLEOTIDE SEQUENCE [LARGE SCALE GENOMIC DNA]</scope>
    <source>
        <strain evidence="2 3">AU3578</strain>
    </source>
</reference>
<protein>
    <submittedName>
        <fullName evidence="2">Uncharacterized protein</fullName>
    </submittedName>
</protein>
<dbReference type="EMBL" id="PVHK01000003">
    <property type="protein sequence ID" value="PRH44281.1"/>
    <property type="molecule type" value="Genomic_DNA"/>
</dbReference>
<feature type="region of interest" description="Disordered" evidence="1">
    <location>
        <begin position="1"/>
        <end position="61"/>
    </location>
</feature>